<organism evidence="2 3">
    <name type="scientific">Inquilinus ginsengisoli</name>
    <dbReference type="NCBI Taxonomy" id="363840"/>
    <lineage>
        <taxon>Bacteria</taxon>
        <taxon>Pseudomonadati</taxon>
        <taxon>Pseudomonadota</taxon>
        <taxon>Alphaproteobacteria</taxon>
        <taxon>Rhodospirillales</taxon>
        <taxon>Rhodospirillaceae</taxon>
        <taxon>Inquilinus</taxon>
    </lineage>
</organism>
<reference evidence="2 3" key="1">
    <citation type="submission" date="2023-07" db="EMBL/GenBank/DDBJ databases">
        <title>Sorghum-associated microbial communities from plants grown in Nebraska, USA.</title>
        <authorList>
            <person name="Schachtman D."/>
        </authorList>
    </citation>
    <scope>NUCLEOTIDE SEQUENCE [LARGE SCALE GENOMIC DNA]</scope>
    <source>
        <strain evidence="2 3">584</strain>
    </source>
</reference>
<gene>
    <name evidence="2" type="ORF">E9232_005848</name>
</gene>
<comment type="caution">
    <text evidence="2">The sequence shown here is derived from an EMBL/GenBank/DDBJ whole genome shotgun (WGS) entry which is preliminary data.</text>
</comment>
<dbReference type="Proteomes" id="UP001262410">
    <property type="component" value="Unassembled WGS sequence"/>
</dbReference>
<dbReference type="Pfam" id="PF01048">
    <property type="entry name" value="PNP_UDP_1"/>
    <property type="match status" value="1"/>
</dbReference>
<dbReference type="PANTHER" id="PTHR46832">
    <property type="entry name" value="5'-METHYLTHIOADENOSINE/S-ADENOSYLHOMOCYSTEINE NUCLEOSIDASE"/>
    <property type="match status" value="1"/>
</dbReference>
<dbReference type="InterPro" id="IPR035994">
    <property type="entry name" value="Nucleoside_phosphorylase_sf"/>
</dbReference>
<protein>
    <submittedName>
        <fullName evidence="2">Hopanoid-associated phosphorylase</fullName>
    </submittedName>
</protein>
<evidence type="ECO:0000313" key="3">
    <source>
        <dbReference type="Proteomes" id="UP001262410"/>
    </source>
</evidence>
<dbReference type="PANTHER" id="PTHR46832:SF1">
    <property type="entry name" value="5'-METHYLTHIOADENOSINE_S-ADENOSYLHOMOCYSTEINE NUCLEOSIDASE"/>
    <property type="match status" value="1"/>
</dbReference>
<dbReference type="InterPro" id="IPR017831">
    <property type="entry name" value="Hopanoid-assoc_phosphoryl_HpnG"/>
</dbReference>
<keyword evidence="3" id="KW-1185">Reference proteome</keyword>
<dbReference type="InterPro" id="IPR000845">
    <property type="entry name" value="Nucleoside_phosphorylase_d"/>
</dbReference>
<dbReference type="Gene3D" id="3.40.50.1580">
    <property type="entry name" value="Nucleoside phosphorylase domain"/>
    <property type="match status" value="1"/>
</dbReference>
<accession>A0ABU1JXE8</accession>
<proteinExistence type="predicted"/>
<name>A0ABU1JXE8_9PROT</name>
<dbReference type="RefSeq" id="WP_309800161.1">
    <property type="nucleotide sequence ID" value="NZ_JAVDPW010000011.1"/>
</dbReference>
<feature type="domain" description="Nucleoside phosphorylase" evidence="1">
    <location>
        <begin position="32"/>
        <end position="155"/>
    </location>
</feature>
<evidence type="ECO:0000313" key="2">
    <source>
        <dbReference type="EMBL" id="MDR6293298.1"/>
    </source>
</evidence>
<dbReference type="SUPFAM" id="SSF53167">
    <property type="entry name" value="Purine and uridine phosphorylases"/>
    <property type="match status" value="1"/>
</dbReference>
<evidence type="ECO:0000259" key="1">
    <source>
        <dbReference type="Pfam" id="PF01048"/>
    </source>
</evidence>
<dbReference type="NCBIfam" id="TIGR03468">
    <property type="entry name" value="HpnG"/>
    <property type="match status" value="1"/>
</dbReference>
<dbReference type="EMBL" id="JAVDPW010000011">
    <property type="protein sequence ID" value="MDR6293298.1"/>
    <property type="molecule type" value="Genomic_DNA"/>
</dbReference>
<sequence length="220" mass="21439">MLGILTGLAREAEIARAISPLVLCSASDPARAEALARDLVAQGATALLSFGIAGGLAPGLRSGDLVIGTAVRTRAGDHACDPGLAVQLAAALPGASRGVVWGGDVIVDTSAAKAALHRDSGADIVDLESAALAAAAVAAGLPFGVLRAVADPAAHGLPPAALVGLDAEGRPAVGPVLRALARSPGQLPALIRLGRQSGAAMAALLAAAGALRRGHLRGVA</sequence>